<dbReference type="PROSITE" id="PS51225">
    <property type="entry name" value="MARVEL"/>
    <property type="match status" value="1"/>
</dbReference>
<feature type="transmembrane region" description="Helical" evidence="7">
    <location>
        <begin position="195"/>
        <end position="214"/>
    </location>
</feature>
<keyword evidence="4 5" id="KW-0472">Membrane</keyword>
<comment type="caution">
    <text evidence="9">The sequence shown here is derived from an EMBL/GenBank/DDBJ whole genome shotgun (WGS) entry which is preliminary data.</text>
</comment>
<proteinExistence type="predicted"/>
<sequence>MNKQPTVSQVPPGQFQPAFAQASPGQPIATPQGQQYYVQPGQQAQPVQAGQQVQPVLSGQPQNQDRPGATAPVTTAYWKSALDAERLVEFLVLLAAWISIVTYSDRVLKAGGKVNFFKGITVFCWLMVIVFQIAFVFVFNKTKRFFSQPSHFTSICLVVQIILTILLIASTANLVRLANDVTKFYDFLDESGKTTLITLYLALIFGFLACICFMEDVRVFFKMIGTQRAEEQADINTVQMAQQPGIDQQQQRGAVAQPIPAHPASVDSHM</sequence>
<feature type="compositionally biased region" description="Polar residues" evidence="6">
    <location>
        <begin position="1"/>
        <end position="11"/>
    </location>
</feature>
<organism evidence="9 10">
    <name type="scientific">Desmophyllum pertusum</name>
    <dbReference type="NCBI Taxonomy" id="174260"/>
    <lineage>
        <taxon>Eukaryota</taxon>
        <taxon>Metazoa</taxon>
        <taxon>Cnidaria</taxon>
        <taxon>Anthozoa</taxon>
        <taxon>Hexacorallia</taxon>
        <taxon>Scleractinia</taxon>
        <taxon>Caryophylliina</taxon>
        <taxon>Caryophylliidae</taxon>
        <taxon>Desmophyllum</taxon>
    </lineage>
</organism>
<dbReference type="InterPro" id="IPR008253">
    <property type="entry name" value="Marvel"/>
</dbReference>
<dbReference type="Proteomes" id="UP001163046">
    <property type="component" value="Unassembled WGS sequence"/>
</dbReference>
<evidence type="ECO:0000313" key="10">
    <source>
        <dbReference type="Proteomes" id="UP001163046"/>
    </source>
</evidence>
<dbReference type="AlphaFoldDB" id="A0A9W9YRW3"/>
<feature type="transmembrane region" description="Helical" evidence="7">
    <location>
        <begin position="116"/>
        <end position="140"/>
    </location>
</feature>
<evidence type="ECO:0000256" key="1">
    <source>
        <dbReference type="ARBA" id="ARBA00004141"/>
    </source>
</evidence>
<dbReference type="OrthoDB" id="5984952at2759"/>
<evidence type="ECO:0000256" key="4">
    <source>
        <dbReference type="ARBA" id="ARBA00023136"/>
    </source>
</evidence>
<evidence type="ECO:0000256" key="3">
    <source>
        <dbReference type="ARBA" id="ARBA00022989"/>
    </source>
</evidence>
<dbReference type="GO" id="GO:0016020">
    <property type="term" value="C:membrane"/>
    <property type="evidence" value="ECO:0007669"/>
    <property type="project" value="UniProtKB-SubCell"/>
</dbReference>
<feature type="compositionally biased region" description="Low complexity" evidence="6">
    <location>
        <begin position="31"/>
        <end position="56"/>
    </location>
</feature>
<reference evidence="9" key="1">
    <citation type="submission" date="2023-01" db="EMBL/GenBank/DDBJ databases">
        <title>Genome assembly of the deep-sea coral Lophelia pertusa.</title>
        <authorList>
            <person name="Herrera S."/>
            <person name="Cordes E."/>
        </authorList>
    </citation>
    <scope>NUCLEOTIDE SEQUENCE</scope>
    <source>
        <strain evidence="9">USNM1676648</strain>
        <tissue evidence="9">Polyp</tissue>
    </source>
</reference>
<evidence type="ECO:0000256" key="6">
    <source>
        <dbReference type="SAM" id="MobiDB-lite"/>
    </source>
</evidence>
<evidence type="ECO:0000313" key="9">
    <source>
        <dbReference type="EMBL" id="KAJ7365076.1"/>
    </source>
</evidence>
<feature type="domain" description="MARVEL" evidence="8">
    <location>
        <begin position="77"/>
        <end position="225"/>
    </location>
</feature>
<evidence type="ECO:0000256" key="5">
    <source>
        <dbReference type="PROSITE-ProRule" id="PRU00581"/>
    </source>
</evidence>
<evidence type="ECO:0000256" key="7">
    <source>
        <dbReference type="SAM" id="Phobius"/>
    </source>
</evidence>
<feature type="transmembrane region" description="Helical" evidence="7">
    <location>
        <begin position="87"/>
        <end position="104"/>
    </location>
</feature>
<accession>A0A9W9YRW3</accession>
<keyword evidence="2 5" id="KW-0812">Transmembrane</keyword>
<feature type="region of interest" description="Disordered" evidence="6">
    <location>
        <begin position="1"/>
        <end position="70"/>
    </location>
</feature>
<feature type="transmembrane region" description="Helical" evidence="7">
    <location>
        <begin position="152"/>
        <end position="175"/>
    </location>
</feature>
<gene>
    <name evidence="9" type="ORF">OS493_007722</name>
</gene>
<comment type="subcellular location">
    <subcellularLocation>
        <location evidence="1">Membrane</location>
        <topology evidence="1">Multi-pass membrane protein</topology>
    </subcellularLocation>
</comment>
<evidence type="ECO:0000259" key="8">
    <source>
        <dbReference type="PROSITE" id="PS51225"/>
    </source>
</evidence>
<dbReference type="SUPFAM" id="SSF81995">
    <property type="entry name" value="beta-sandwich domain of Sec23/24"/>
    <property type="match status" value="1"/>
</dbReference>
<protein>
    <recommendedName>
        <fullName evidence="8">MARVEL domain-containing protein</fullName>
    </recommendedName>
</protein>
<dbReference type="EMBL" id="MU827304">
    <property type="protein sequence ID" value="KAJ7365076.1"/>
    <property type="molecule type" value="Genomic_DNA"/>
</dbReference>
<name>A0A9W9YRW3_9CNID</name>
<keyword evidence="3 7" id="KW-1133">Transmembrane helix</keyword>
<keyword evidence="10" id="KW-1185">Reference proteome</keyword>
<evidence type="ECO:0000256" key="2">
    <source>
        <dbReference type="ARBA" id="ARBA00022692"/>
    </source>
</evidence>